<comment type="similarity">
    <text evidence="2">Belongs to the plant rapid alkalinization factor (RALF) family.</text>
</comment>
<keyword evidence="4" id="KW-0372">Hormone</keyword>
<evidence type="ECO:0000256" key="5">
    <source>
        <dbReference type="ARBA" id="ARBA00022729"/>
    </source>
</evidence>
<dbReference type="GO" id="GO:0009506">
    <property type="term" value="C:plasmodesma"/>
    <property type="evidence" value="ECO:0007669"/>
    <property type="project" value="TreeGrafter"/>
</dbReference>
<dbReference type="PANTHER" id="PTHR33136">
    <property type="entry name" value="RAPID ALKALINIZATION FACTOR-LIKE"/>
    <property type="match status" value="1"/>
</dbReference>
<organism evidence="8 9">
    <name type="scientific">Citrus x changshan-huyou</name>
    <dbReference type="NCBI Taxonomy" id="2935761"/>
    <lineage>
        <taxon>Eukaryota</taxon>
        <taxon>Viridiplantae</taxon>
        <taxon>Streptophyta</taxon>
        <taxon>Embryophyta</taxon>
        <taxon>Tracheophyta</taxon>
        <taxon>Spermatophyta</taxon>
        <taxon>Magnoliopsida</taxon>
        <taxon>eudicotyledons</taxon>
        <taxon>Gunneridae</taxon>
        <taxon>Pentapetalae</taxon>
        <taxon>rosids</taxon>
        <taxon>malvids</taxon>
        <taxon>Sapindales</taxon>
        <taxon>Rutaceae</taxon>
        <taxon>Aurantioideae</taxon>
        <taxon>Citrus</taxon>
    </lineage>
</organism>
<accession>A0AAP0QD23</accession>
<dbReference type="GO" id="GO:0005576">
    <property type="term" value="C:extracellular region"/>
    <property type="evidence" value="ECO:0007669"/>
    <property type="project" value="UniProtKB-SubCell"/>
</dbReference>
<keyword evidence="9" id="KW-1185">Reference proteome</keyword>
<reference evidence="8 9" key="1">
    <citation type="submission" date="2024-05" db="EMBL/GenBank/DDBJ databases">
        <title>Haplotype-resolved chromosome-level genome assembly of Huyou (Citrus changshanensis).</title>
        <authorList>
            <person name="Miao C."/>
            <person name="Chen W."/>
            <person name="Wu Y."/>
            <person name="Wang L."/>
            <person name="Zhao S."/>
            <person name="Grierson D."/>
            <person name="Xu C."/>
            <person name="Chen K."/>
        </authorList>
    </citation>
    <scope>NUCLEOTIDE SEQUENCE [LARGE SCALE GENOMIC DNA]</scope>
    <source>
        <strain evidence="8">01-14</strain>
        <tissue evidence="8">Leaf</tissue>
    </source>
</reference>
<protein>
    <submittedName>
        <fullName evidence="8">Uncharacterized protein</fullName>
    </submittedName>
</protein>
<dbReference type="GO" id="GO:0005179">
    <property type="term" value="F:hormone activity"/>
    <property type="evidence" value="ECO:0007669"/>
    <property type="project" value="UniProtKB-KW"/>
</dbReference>
<gene>
    <name evidence="8" type="ORF">WN944_027528</name>
</gene>
<dbReference type="Pfam" id="PF05498">
    <property type="entry name" value="RALF"/>
    <property type="match status" value="1"/>
</dbReference>
<feature type="signal peptide" evidence="7">
    <location>
        <begin position="1"/>
        <end position="20"/>
    </location>
</feature>
<evidence type="ECO:0000256" key="4">
    <source>
        <dbReference type="ARBA" id="ARBA00022702"/>
    </source>
</evidence>
<evidence type="ECO:0000256" key="2">
    <source>
        <dbReference type="ARBA" id="ARBA00009178"/>
    </source>
</evidence>
<comment type="subcellular location">
    <subcellularLocation>
        <location evidence="1">Secreted</location>
    </subcellularLocation>
</comment>
<feature type="chain" id="PRO_5042872824" evidence="7">
    <location>
        <begin position="21"/>
        <end position="85"/>
    </location>
</feature>
<name>A0AAP0QD23_9ROSI</name>
<dbReference type="EMBL" id="JBCGBO010000025">
    <property type="protein sequence ID" value="KAK9175521.1"/>
    <property type="molecule type" value="Genomic_DNA"/>
</dbReference>
<sequence length="85" mass="9059">MGSKGLTLMFLMLAVVMTMARPVEEDGRRQLGGGGGFISYDALKADSVPCNQRGASYYGCRSASGPVNPYRRECSTATNCQRSTG</sequence>
<evidence type="ECO:0000256" key="1">
    <source>
        <dbReference type="ARBA" id="ARBA00004613"/>
    </source>
</evidence>
<dbReference type="GO" id="GO:0040008">
    <property type="term" value="P:regulation of growth"/>
    <property type="evidence" value="ECO:0007669"/>
    <property type="project" value="UniProtKB-ARBA"/>
</dbReference>
<keyword evidence="6" id="KW-1015">Disulfide bond</keyword>
<evidence type="ECO:0000313" key="9">
    <source>
        <dbReference type="Proteomes" id="UP001428341"/>
    </source>
</evidence>
<evidence type="ECO:0000256" key="3">
    <source>
        <dbReference type="ARBA" id="ARBA00022525"/>
    </source>
</evidence>
<keyword evidence="5 7" id="KW-0732">Signal</keyword>
<proteinExistence type="inferred from homology"/>
<evidence type="ECO:0000256" key="7">
    <source>
        <dbReference type="SAM" id="SignalP"/>
    </source>
</evidence>
<comment type="caution">
    <text evidence="8">The sequence shown here is derived from an EMBL/GenBank/DDBJ whole genome shotgun (WGS) entry which is preliminary data.</text>
</comment>
<dbReference type="PANTHER" id="PTHR33136:SF89">
    <property type="entry name" value="PROTEIN RALF-LIKE 19"/>
    <property type="match status" value="1"/>
</dbReference>
<dbReference type="InterPro" id="IPR008801">
    <property type="entry name" value="RALF"/>
</dbReference>
<dbReference type="Proteomes" id="UP001428341">
    <property type="component" value="Unassembled WGS sequence"/>
</dbReference>
<evidence type="ECO:0000256" key="6">
    <source>
        <dbReference type="ARBA" id="ARBA00023157"/>
    </source>
</evidence>
<keyword evidence="3" id="KW-0964">Secreted</keyword>
<evidence type="ECO:0000313" key="8">
    <source>
        <dbReference type="EMBL" id="KAK9175521.1"/>
    </source>
</evidence>
<dbReference type="AlphaFoldDB" id="A0AAP0QD23"/>
<dbReference type="GO" id="GO:0019722">
    <property type="term" value="P:calcium-mediated signaling"/>
    <property type="evidence" value="ECO:0007669"/>
    <property type="project" value="TreeGrafter"/>
</dbReference>